<organism evidence="2 3">
    <name type="scientific">Cuscuta epithymum</name>
    <dbReference type="NCBI Taxonomy" id="186058"/>
    <lineage>
        <taxon>Eukaryota</taxon>
        <taxon>Viridiplantae</taxon>
        <taxon>Streptophyta</taxon>
        <taxon>Embryophyta</taxon>
        <taxon>Tracheophyta</taxon>
        <taxon>Spermatophyta</taxon>
        <taxon>Magnoliopsida</taxon>
        <taxon>eudicotyledons</taxon>
        <taxon>Gunneridae</taxon>
        <taxon>Pentapetalae</taxon>
        <taxon>asterids</taxon>
        <taxon>lamiids</taxon>
        <taxon>Solanales</taxon>
        <taxon>Convolvulaceae</taxon>
        <taxon>Cuscuteae</taxon>
        <taxon>Cuscuta</taxon>
        <taxon>Cuscuta subgen. Cuscuta</taxon>
    </lineage>
</organism>
<sequence>MESLKKENTDDMSSAEQQDVKSQDLNYANDLDLWSSVAAFSTDKVFNSKYELITWARETGKNTGYVIVIVFSSSGDDGKKARLRLGCERGGTYRTPKKLINKEARRRKGTGTKKNGCPFKLQGVKLETDDDWEVKIQCGYHNHPPAENLEGHAFTGRLSKEENTILLDMTKNMVKPRNILVTIKAKDKKNTTTMKTIYNARHKHKMLEKAGRSQMQQLMKRLGDFGYVEWHRRNESTDCVRDLFWAHPFSIDILNAFPLVLLMDCTYKTNRYGLPLLEIVGVTCTDLTFSVAFVYMEAEREDNYTWAMEKLKTLMISSTMPSVIVTDRDLAFMKSVKKVFPETTNLLCRFHISKNVLAHSRKLFELKEDSDKFMAAWSVLVFSANESEYARNLFAIESDYEGYPSLLKYVRDTWLLPYKERFVAAWTDKVMHFGNLTTNRAECDTAPECT</sequence>
<feature type="domain" description="MULE transposase" evidence="1">
    <location>
        <begin position="260"/>
        <end position="355"/>
    </location>
</feature>
<name>A0AAV0DY56_9ASTE</name>
<protein>
    <recommendedName>
        <fullName evidence="1">MULE transposase domain-containing protein</fullName>
    </recommendedName>
</protein>
<evidence type="ECO:0000313" key="3">
    <source>
        <dbReference type="Proteomes" id="UP001152523"/>
    </source>
</evidence>
<dbReference type="InterPro" id="IPR052579">
    <property type="entry name" value="Zinc_finger_SWIM"/>
</dbReference>
<evidence type="ECO:0000259" key="1">
    <source>
        <dbReference type="Pfam" id="PF10551"/>
    </source>
</evidence>
<comment type="caution">
    <text evidence="2">The sequence shown here is derived from an EMBL/GenBank/DDBJ whole genome shotgun (WGS) entry which is preliminary data.</text>
</comment>
<dbReference type="InterPro" id="IPR018289">
    <property type="entry name" value="MULE_transposase_dom"/>
</dbReference>
<dbReference type="PANTHER" id="PTHR31569:SF4">
    <property type="entry name" value="SWIM-TYPE DOMAIN-CONTAINING PROTEIN"/>
    <property type="match status" value="1"/>
</dbReference>
<accession>A0AAV0DY56</accession>
<reference evidence="2" key="1">
    <citation type="submission" date="2022-07" db="EMBL/GenBank/DDBJ databases">
        <authorList>
            <person name="Macas J."/>
            <person name="Novak P."/>
            <person name="Neumann P."/>
        </authorList>
    </citation>
    <scope>NUCLEOTIDE SEQUENCE</scope>
</reference>
<evidence type="ECO:0000313" key="2">
    <source>
        <dbReference type="EMBL" id="CAH9112270.1"/>
    </source>
</evidence>
<dbReference type="Pfam" id="PF10551">
    <property type="entry name" value="MULE"/>
    <property type="match status" value="1"/>
</dbReference>
<dbReference type="Proteomes" id="UP001152523">
    <property type="component" value="Unassembled WGS sequence"/>
</dbReference>
<gene>
    <name evidence="2" type="ORF">CEPIT_LOCUS19854</name>
</gene>
<dbReference type="EMBL" id="CAMAPF010000195">
    <property type="protein sequence ID" value="CAH9112270.1"/>
    <property type="molecule type" value="Genomic_DNA"/>
</dbReference>
<proteinExistence type="predicted"/>
<dbReference type="PANTHER" id="PTHR31569">
    <property type="entry name" value="SWIM-TYPE DOMAIN-CONTAINING PROTEIN"/>
    <property type="match status" value="1"/>
</dbReference>
<keyword evidence="3" id="KW-1185">Reference proteome</keyword>
<dbReference type="AlphaFoldDB" id="A0AAV0DY56"/>